<name>A0A0V1KMD5_9BILA</name>
<feature type="signal peptide" evidence="1">
    <location>
        <begin position="1"/>
        <end position="20"/>
    </location>
</feature>
<evidence type="ECO:0000313" key="2">
    <source>
        <dbReference type="EMBL" id="KRZ48037.1"/>
    </source>
</evidence>
<keyword evidence="3" id="KW-1185">Reference proteome</keyword>
<dbReference type="EMBL" id="JYDW01000484">
    <property type="protein sequence ID" value="KRZ48037.1"/>
    <property type="molecule type" value="Genomic_DNA"/>
</dbReference>
<accession>A0A0V1KMD5</accession>
<reference evidence="2 3" key="1">
    <citation type="submission" date="2015-05" db="EMBL/GenBank/DDBJ databases">
        <title>Evolution of Trichinella species and genotypes.</title>
        <authorList>
            <person name="Korhonen P.K."/>
            <person name="Edoardo P."/>
            <person name="Giuseppe L.R."/>
            <person name="Gasser R.B."/>
        </authorList>
    </citation>
    <scope>NUCLEOTIDE SEQUENCE [LARGE SCALE GENOMIC DNA]</scope>
    <source>
        <strain evidence="2">ISS10</strain>
    </source>
</reference>
<protein>
    <recommendedName>
        <fullName evidence="4">Secreted protein</fullName>
    </recommendedName>
</protein>
<dbReference type="AlphaFoldDB" id="A0A0V1KMD5"/>
<keyword evidence="1" id="KW-0732">Signal</keyword>
<evidence type="ECO:0008006" key="4">
    <source>
        <dbReference type="Google" id="ProtNLM"/>
    </source>
</evidence>
<dbReference type="Proteomes" id="UP000054721">
    <property type="component" value="Unassembled WGS sequence"/>
</dbReference>
<sequence length="180" mass="20206">MSVILFRQFLKLLFISGAHALLLITQCWIHCSYNAGSSKFFYKLLLIDCGWKAVVRILATPNSWHISFTIPTLINEERLWRTATAEEAVPSADATVRASAFGEANASGHFEMKSHTCRMYRFPIRVSSTGPTMSVPTRWKENPTAWSCMGACGFFDGTARATHAWHARHQSSTSSRCWGQ</sequence>
<feature type="chain" id="PRO_5006881088" description="Secreted protein" evidence="1">
    <location>
        <begin position="21"/>
        <end position="180"/>
    </location>
</feature>
<gene>
    <name evidence="2" type="ORF">T02_13281</name>
</gene>
<evidence type="ECO:0000256" key="1">
    <source>
        <dbReference type="SAM" id="SignalP"/>
    </source>
</evidence>
<organism evidence="2 3">
    <name type="scientific">Trichinella nativa</name>
    <dbReference type="NCBI Taxonomy" id="6335"/>
    <lineage>
        <taxon>Eukaryota</taxon>
        <taxon>Metazoa</taxon>
        <taxon>Ecdysozoa</taxon>
        <taxon>Nematoda</taxon>
        <taxon>Enoplea</taxon>
        <taxon>Dorylaimia</taxon>
        <taxon>Trichinellida</taxon>
        <taxon>Trichinellidae</taxon>
        <taxon>Trichinella</taxon>
    </lineage>
</organism>
<comment type="caution">
    <text evidence="2">The sequence shown here is derived from an EMBL/GenBank/DDBJ whole genome shotgun (WGS) entry which is preliminary data.</text>
</comment>
<evidence type="ECO:0000313" key="3">
    <source>
        <dbReference type="Proteomes" id="UP000054721"/>
    </source>
</evidence>
<proteinExistence type="predicted"/>